<accession>A0A4V6KLF5</accession>
<dbReference type="InterPro" id="IPR023614">
    <property type="entry name" value="Porin_dom_sf"/>
</dbReference>
<organism evidence="1">
    <name type="scientific">Serratia fonticola</name>
    <dbReference type="NCBI Taxonomy" id="47917"/>
    <lineage>
        <taxon>Bacteria</taxon>
        <taxon>Pseudomonadati</taxon>
        <taxon>Pseudomonadota</taxon>
        <taxon>Gammaproteobacteria</taxon>
        <taxon>Enterobacterales</taxon>
        <taxon>Yersiniaceae</taxon>
        <taxon>Serratia</taxon>
    </lineage>
</organism>
<reference evidence="1" key="1">
    <citation type="submission" date="2019-05" db="EMBL/GenBank/DDBJ databases">
        <authorList>
            <consortium name="Pathogen Informatics"/>
        </authorList>
    </citation>
    <scope>NUCLEOTIDE SEQUENCE [LARGE SCALE GENOMIC DNA]</scope>
    <source>
        <strain evidence="1">NCTC12965</strain>
    </source>
</reference>
<proteinExistence type="predicted"/>
<name>A0A4V6KLF5_SERFO</name>
<sequence>MALKPNKSSDEQFGLFGKLEWQVNTQKNDTEVAEDNWDIRYGYIGIDGKDLGKLMVGRTRNPDVPVDGPLPIVT</sequence>
<gene>
    <name evidence="1" type="ORF">NCTC12965_01656</name>
</gene>
<evidence type="ECO:0000313" key="1">
    <source>
        <dbReference type="EMBL" id="VTR23008.1"/>
    </source>
</evidence>
<protein>
    <submittedName>
        <fullName evidence="1">Uncharacterized protein</fullName>
    </submittedName>
</protein>
<dbReference type="AlphaFoldDB" id="A0A4V6KLF5"/>
<dbReference type="Gene3D" id="2.40.160.10">
    <property type="entry name" value="Porin"/>
    <property type="match status" value="1"/>
</dbReference>
<dbReference type="EMBL" id="CABEEZ010000030">
    <property type="protein sequence ID" value="VTR23008.1"/>
    <property type="molecule type" value="Genomic_DNA"/>
</dbReference>
<dbReference type="SUPFAM" id="SSF56935">
    <property type="entry name" value="Porins"/>
    <property type="match status" value="1"/>
</dbReference>